<reference evidence="2" key="2">
    <citation type="journal article" date="2008" name="Genome Biol.">
        <title>Improved genome assembly and evidence-based global gene model set for the chordate Ciona intestinalis: new insight into intron and operon populations.</title>
        <authorList>
            <person name="Satou Y."/>
            <person name="Mineta K."/>
            <person name="Ogasawara M."/>
            <person name="Sasakura Y."/>
            <person name="Shoguchi E."/>
            <person name="Ueno K."/>
            <person name="Yamada L."/>
            <person name="Matsumoto J."/>
            <person name="Wasserscheid J."/>
            <person name="Dewar K."/>
            <person name="Wiley G.B."/>
            <person name="Macmil S.L."/>
            <person name="Roe B.A."/>
            <person name="Zeller R.W."/>
            <person name="Hastings K.E."/>
            <person name="Lemaire P."/>
            <person name="Lindquist E."/>
            <person name="Endo T."/>
            <person name="Hotta K."/>
            <person name="Inaba K."/>
        </authorList>
    </citation>
    <scope>NUCLEOTIDE SEQUENCE [LARGE SCALE GENOMIC DNA]</scope>
    <source>
        <strain evidence="2">wild type</strain>
    </source>
</reference>
<accession>H2XXE0</accession>
<reference evidence="3" key="1">
    <citation type="journal article" date="2002" name="Science">
        <title>The draft genome of Ciona intestinalis: insights into chordate and vertebrate origins.</title>
        <authorList>
            <person name="Dehal P."/>
            <person name="Satou Y."/>
            <person name="Campbell R.K."/>
            <person name="Chapman J."/>
            <person name="Degnan B."/>
            <person name="De Tomaso A."/>
            <person name="Davidson B."/>
            <person name="Di Gregorio A."/>
            <person name="Gelpke M."/>
            <person name="Goodstein D.M."/>
            <person name="Harafuji N."/>
            <person name="Hastings K.E."/>
            <person name="Ho I."/>
            <person name="Hotta K."/>
            <person name="Huang W."/>
            <person name="Kawashima T."/>
            <person name="Lemaire P."/>
            <person name="Martinez D."/>
            <person name="Meinertzhagen I.A."/>
            <person name="Necula S."/>
            <person name="Nonaka M."/>
            <person name="Putnam N."/>
            <person name="Rash S."/>
            <person name="Saiga H."/>
            <person name="Satake M."/>
            <person name="Terry A."/>
            <person name="Yamada L."/>
            <person name="Wang H.G."/>
            <person name="Awazu S."/>
            <person name="Azumi K."/>
            <person name="Boore J."/>
            <person name="Branno M."/>
            <person name="Chin-Bow S."/>
            <person name="DeSantis R."/>
            <person name="Doyle S."/>
            <person name="Francino P."/>
            <person name="Keys D.N."/>
            <person name="Haga S."/>
            <person name="Hayashi H."/>
            <person name="Hino K."/>
            <person name="Imai K.S."/>
            <person name="Inaba K."/>
            <person name="Kano S."/>
            <person name="Kobayashi K."/>
            <person name="Kobayashi M."/>
            <person name="Lee B.I."/>
            <person name="Makabe K.W."/>
            <person name="Manohar C."/>
            <person name="Matassi G."/>
            <person name="Medina M."/>
            <person name="Mochizuki Y."/>
            <person name="Mount S."/>
            <person name="Morishita T."/>
            <person name="Miura S."/>
            <person name="Nakayama A."/>
            <person name="Nishizaka S."/>
            <person name="Nomoto H."/>
            <person name="Ohta F."/>
            <person name="Oishi K."/>
            <person name="Rigoutsos I."/>
            <person name="Sano M."/>
            <person name="Sasaki A."/>
            <person name="Sasakura Y."/>
            <person name="Shoguchi E."/>
            <person name="Shin-i T."/>
            <person name="Spagnuolo A."/>
            <person name="Stainier D."/>
            <person name="Suzuki M.M."/>
            <person name="Tassy O."/>
            <person name="Takatori N."/>
            <person name="Tokuoka M."/>
            <person name="Yagi K."/>
            <person name="Yoshizaki F."/>
            <person name="Wada S."/>
            <person name="Zhang C."/>
            <person name="Hyatt P.D."/>
            <person name="Larimer F."/>
            <person name="Detter C."/>
            <person name="Doggett N."/>
            <person name="Glavina T."/>
            <person name="Hawkins T."/>
            <person name="Richardson P."/>
            <person name="Lucas S."/>
            <person name="Kohara Y."/>
            <person name="Levine M."/>
            <person name="Satoh N."/>
            <person name="Rokhsar D.S."/>
        </authorList>
    </citation>
    <scope>NUCLEOTIDE SEQUENCE [LARGE SCALE GENOMIC DNA]</scope>
</reference>
<keyword evidence="3" id="KW-1185">Reference proteome</keyword>
<evidence type="ECO:0000313" key="3">
    <source>
        <dbReference type="Proteomes" id="UP000008144"/>
    </source>
</evidence>
<evidence type="ECO:0000313" key="2">
    <source>
        <dbReference type="Ensembl" id="ENSCINP00000034324.1"/>
    </source>
</evidence>
<dbReference type="InParanoid" id="H2XXE0"/>
<reference evidence="2" key="4">
    <citation type="submission" date="2025-09" db="UniProtKB">
        <authorList>
            <consortium name="Ensembl"/>
        </authorList>
    </citation>
    <scope>IDENTIFICATION</scope>
</reference>
<dbReference type="HOGENOM" id="CLU_2222272_0_0_1"/>
<dbReference type="PROSITE" id="PS51257">
    <property type="entry name" value="PROKAR_LIPOPROTEIN"/>
    <property type="match status" value="1"/>
</dbReference>
<feature type="signal peptide" evidence="1">
    <location>
        <begin position="1"/>
        <end position="16"/>
    </location>
</feature>
<dbReference type="Proteomes" id="UP000008144">
    <property type="component" value="Chromosome 3"/>
</dbReference>
<name>H2XXE0_CIOIN</name>
<dbReference type="Ensembl" id="ENSCINT00000033360.1">
    <property type="protein sequence ID" value="ENSCINP00000034324.1"/>
    <property type="gene ID" value="ENSCING00000024602.1"/>
</dbReference>
<feature type="chain" id="PRO_5003578221" description="Secreted protein" evidence="1">
    <location>
        <begin position="17"/>
        <end position="106"/>
    </location>
</feature>
<keyword evidence="1" id="KW-0732">Signal</keyword>
<dbReference type="EMBL" id="EAAA01001788">
    <property type="status" value="NOT_ANNOTATED_CDS"/>
    <property type="molecule type" value="Genomic_DNA"/>
</dbReference>
<evidence type="ECO:0000256" key="1">
    <source>
        <dbReference type="SAM" id="SignalP"/>
    </source>
</evidence>
<organism evidence="2 3">
    <name type="scientific">Ciona intestinalis</name>
    <name type="common">Transparent sea squirt</name>
    <name type="synonym">Ascidia intestinalis</name>
    <dbReference type="NCBI Taxonomy" id="7719"/>
    <lineage>
        <taxon>Eukaryota</taxon>
        <taxon>Metazoa</taxon>
        <taxon>Chordata</taxon>
        <taxon>Tunicata</taxon>
        <taxon>Ascidiacea</taxon>
        <taxon>Phlebobranchia</taxon>
        <taxon>Cionidae</taxon>
        <taxon>Ciona</taxon>
    </lineage>
</organism>
<proteinExistence type="predicted"/>
<evidence type="ECO:0008006" key="4">
    <source>
        <dbReference type="Google" id="ProtNLM"/>
    </source>
</evidence>
<sequence>MSRMSAFCCWTHASHALASCANWYTSITVGLSGEIISPAINHMISFCGQFVQLDLYFITSIMASVKKMVAKFCAFLETAVTSVNLCFCALVDTHCSLNTRNVSVIL</sequence>
<reference evidence="2" key="3">
    <citation type="submission" date="2025-08" db="UniProtKB">
        <authorList>
            <consortium name="Ensembl"/>
        </authorList>
    </citation>
    <scope>IDENTIFICATION</scope>
</reference>
<dbReference type="AlphaFoldDB" id="H2XXE0"/>
<protein>
    <recommendedName>
        <fullName evidence="4">Secreted protein</fullName>
    </recommendedName>
</protein>